<reference evidence="3" key="1">
    <citation type="submission" date="2022-11" db="UniProtKB">
        <authorList>
            <consortium name="EnsemblMetazoa"/>
        </authorList>
    </citation>
    <scope>IDENTIFICATION</scope>
</reference>
<dbReference type="GeneID" id="119733872"/>
<evidence type="ECO:0000259" key="2">
    <source>
        <dbReference type="Pfam" id="PF13873"/>
    </source>
</evidence>
<feature type="region of interest" description="Disordered" evidence="1">
    <location>
        <begin position="161"/>
        <end position="185"/>
    </location>
</feature>
<dbReference type="PANTHER" id="PTHR23098:SF16">
    <property type="entry name" value="REGULATORY PROTEIN ZESTE"/>
    <property type="match status" value="1"/>
</dbReference>
<dbReference type="GO" id="GO:0005634">
    <property type="term" value="C:nucleus"/>
    <property type="evidence" value="ECO:0007669"/>
    <property type="project" value="TreeGrafter"/>
</dbReference>
<feature type="region of interest" description="Disordered" evidence="1">
    <location>
        <begin position="79"/>
        <end position="109"/>
    </location>
</feature>
<keyword evidence="4" id="KW-1185">Reference proteome</keyword>
<protein>
    <recommendedName>
        <fullName evidence="2">Myb/SANT-like DNA-binding domain-containing protein</fullName>
    </recommendedName>
</protein>
<dbReference type="OrthoDB" id="6147913at2759"/>
<evidence type="ECO:0000313" key="4">
    <source>
        <dbReference type="Proteomes" id="UP000887568"/>
    </source>
</evidence>
<dbReference type="Pfam" id="PF13873">
    <property type="entry name" value="Myb_DNA-bind_5"/>
    <property type="match status" value="1"/>
</dbReference>
<dbReference type="InterPro" id="IPR028002">
    <property type="entry name" value="Myb_DNA-bind_5"/>
</dbReference>
<name>A0A914AGQ1_PATMI</name>
<dbReference type="RefSeq" id="XP_038063165.1">
    <property type="nucleotide sequence ID" value="XM_038207237.1"/>
</dbReference>
<organism evidence="3 4">
    <name type="scientific">Patiria miniata</name>
    <name type="common">Bat star</name>
    <name type="synonym">Asterina miniata</name>
    <dbReference type="NCBI Taxonomy" id="46514"/>
    <lineage>
        <taxon>Eukaryota</taxon>
        <taxon>Metazoa</taxon>
        <taxon>Echinodermata</taxon>
        <taxon>Eleutherozoa</taxon>
        <taxon>Asterozoa</taxon>
        <taxon>Asteroidea</taxon>
        <taxon>Valvatacea</taxon>
        <taxon>Valvatida</taxon>
        <taxon>Asterinidae</taxon>
        <taxon>Patiria</taxon>
    </lineage>
</organism>
<dbReference type="PANTHER" id="PTHR23098">
    <property type="entry name" value="AGAP001331-PA-RELATED"/>
    <property type="match status" value="1"/>
</dbReference>
<dbReference type="Proteomes" id="UP000887568">
    <property type="component" value="Unplaced"/>
</dbReference>
<sequence length="185" mass="20706">MITTIAKVRKPNFSEKEKLLLLSEWEKRQNILRPKFSSKITSQGKHNAWQEIADSLNAQFPSVRRNVADLQKRWQNMNSKMKEETSRHRKDSLKTVQGGGPAPPDLSPLDQRLVTLVGENTPTIMGINGGFDSLGLLALPEEQPAVATARIEECIHVGGVPEPIISQQPRPNQSTTVPKEESRHE</sequence>
<accession>A0A914AGQ1</accession>
<dbReference type="AlphaFoldDB" id="A0A914AGQ1"/>
<dbReference type="OMA" id="SHAKREF"/>
<feature type="domain" description="Myb/SANT-like DNA-binding" evidence="2">
    <location>
        <begin position="9"/>
        <end position="85"/>
    </location>
</feature>
<evidence type="ECO:0000256" key="1">
    <source>
        <dbReference type="SAM" id="MobiDB-lite"/>
    </source>
</evidence>
<evidence type="ECO:0000313" key="3">
    <source>
        <dbReference type="EnsemblMetazoa" id="XP_038063165.1"/>
    </source>
</evidence>
<proteinExistence type="predicted"/>
<dbReference type="EnsemblMetazoa" id="XM_038207237.1">
    <property type="protein sequence ID" value="XP_038063165.1"/>
    <property type="gene ID" value="LOC119733872"/>
</dbReference>
<feature type="compositionally biased region" description="Polar residues" evidence="1">
    <location>
        <begin position="165"/>
        <end position="177"/>
    </location>
</feature>